<protein>
    <submittedName>
        <fullName evidence="1">AlNc14C56G4240 protein</fullName>
    </submittedName>
</protein>
<name>F0WC57_9STRA</name>
<proteinExistence type="predicted"/>
<dbReference type="EMBL" id="FR824101">
    <property type="protein sequence ID" value="CCA18770.1"/>
    <property type="molecule type" value="Genomic_DNA"/>
</dbReference>
<dbReference type="AlphaFoldDB" id="F0WC57"/>
<accession>F0WC57</accession>
<reference evidence="1" key="1">
    <citation type="journal article" date="2011" name="PLoS Biol.">
        <title>Gene gain and loss during evolution of obligate parasitism in the white rust pathogen of Arabidopsis thaliana.</title>
        <authorList>
            <person name="Kemen E."/>
            <person name="Gardiner A."/>
            <person name="Schultz-Larsen T."/>
            <person name="Kemen A.C."/>
            <person name="Balmuth A.L."/>
            <person name="Robert-Seilaniantz A."/>
            <person name="Bailey K."/>
            <person name="Holub E."/>
            <person name="Studholme D.J."/>
            <person name="Maclean D."/>
            <person name="Jones J.D."/>
        </authorList>
    </citation>
    <scope>NUCLEOTIDE SEQUENCE</scope>
</reference>
<gene>
    <name evidence="1" type="primary">AlNc14C56G4240</name>
    <name evidence="1" type="ORF">ALNC14_049130</name>
</gene>
<reference evidence="1" key="2">
    <citation type="submission" date="2011-02" db="EMBL/GenBank/DDBJ databases">
        <authorList>
            <person name="MacLean D."/>
        </authorList>
    </citation>
    <scope>NUCLEOTIDE SEQUENCE</scope>
</reference>
<organism evidence="1">
    <name type="scientific">Albugo laibachii Nc14</name>
    <dbReference type="NCBI Taxonomy" id="890382"/>
    <lineage>
        <taxon>Eukaryota</taxon>
        <taxon>Sar</taxon>
        <taxon>Stramenopiles</taxon>
        <taxon>Oomycota</taxon>
        <taxon>Peronosporomycetes</taxon>
        <taxon>Albuginales</taxon>
        <taxon>Albuginaceae</taxon>
        <taxon>Albugo</taxon>
    </lineage>
</organism>
<evidence type="ECO:0000313" key="1">
    <source>
        <dbReference type="EMBL" id="CCA18770.1"/>
    </source>
</evidence>
<sequence length="180" mass="20616">MSSLVIRVFSYPRSDRSGSESYFGKNSWNFFSRKGLGTLEETHEAYSSSSSKKIPRQEEAELFRAQSELEQATSAYRMSNQDQEKRMYKAALHSYHERVKSSSKYNKDYAFDHHMKNMEQSSRQFLRSLDSTCHRVPLEEVLLPTGQVSKNPIDITLQFTDHWGGIIGDKASSAGLPLHP</sequence>
<dbReference type="HOGENOM" id="CLU_1498918_0_0_1"/>